<dbReference type="PROSITE" id="PS50893">
    <property type="entry name" value="ABC_TRANSPORTER_2"/>
    <property type="match status" value="1"/>
</dbReference>
<dbReference type="InterPro" id="IPR050352">
    <property type="entry name" value="ABCG_transporters"/>
</dbReference>
<feature type="transmembrane region" description="Helical" evidence="8">
    <location>
        <begin position="432"/>
        <end position="453"/>
    </location>
</feature>
<evidence type="ECO:0000259" key="9">
    <source>
        <dbReference type="PROSITE" id="PS50893"/>
    </source>
</evidence>
<dbReference type="InterPro" id="IPR017871">
    <property type="entry name" value="ABC_transporter-like_CS"/>
</dbReference>
<dbReference type="PROSITE" id="PS00211">
    <property type="entry name" value="ABC_TRANSPORTER_1"/>
    <property type="match status" value="1"/>
</dbReference>
<evidence type="ECO:0000256" key="1">
    <source>
        <dbReference type="ARBA" id="ARBA00004141"/>
    </source>
</evidence>
<comment type="caution">
    <text evidence="10">The sequence shown here is derived from an EMBL/GenBank/DDBJ whole genome shotgun (WGS) entry which is preliminary data.</text>
</comment>
<evidence type="ECO:0000256" key="4">
    <source>
        <dbReference type="ARBA" id="ARBA00022741"/>
    </source>
</evidence>
<dbReference type="PANTHER" id="PTHR48041:SF11">
    <property type="entry name" value="ABC TRANSPORTER G FAMILY MEMBER 16"/>
    <property type="match status" value="1"/>
</dbReference>
<dbReference type="PANTHER" id="PTHR48041">
    <property type="entry name" value="ABC TRANSPORTER G FAMILY MEMBER 28"/>
    <property type="match status" value="1"/>
</dbReference>
<name>A0AA41RYX2_PAPNU</name>
<accession>A0AA41RYX2</accession>
<dbReference type="Proteomes" id="UP001177140">
    <property type="component" value="Unassembled WGS sequence"/>
</dbReference>
<keyword evidence="6 8" id="KW-1133">Transmembrane helix</keyword>
<protein>
    <recommendedName>
        <fullName evidence="9">ABC transporter domain-containing protein</fullName>
    </recommendedName>
</protein>
<keyword evidence="4" id="KW-0547">Nucleotide-binding</keyword>
<keyword evidence="11" id="KW-1185">Reference proteome</keyword>
<keyword evidence="5" id="KW-0067">ATP-binding</keyword>
<evidence type="ECO:0000256" key="2">
    <source>
        <dbReference type="ARBA" id="ARBA00022448"/>
    </source>
</evidence>
<evidence type="ECO:0000256" key="7">
    <source>
        <dbReference type="ARBA" id="ARBA00023136"/>
    </source>
</evidence>
<dbReference type="Gene3D" id="3.40.50.300">
    <property type="entry name" value="P-loop containing nucleotide triphosphate hydrolases"/>
    <property type="match status" value="1"/>
</dbReference>
<keyword evidence="2" id="KW-0813">Transport</keyword>
<comment type="subcellular location">
    <subcellularLocation>
        <location evidence="1">Membrane</location>
        <topology evidence="1">Multi-pass membrane protein</topology>
    </subcellularLocation>
</comment>
<dbReference type="Pfam" id="PF01061">
    <property type="entry name" value="ABC2_membrane"/>
    <property type="match status" value="1"/>
</dbReference>
<evidence type="ECO:0000256" key="8">
    <source>
        <dbReference type="SAM" id="Phobius"/>
    </source>
</evidence>
<feature type="transmembrane region" description="Helical" evidence="8">
    <location>
        <begin position="570"/>
        <end position="590"/>
    </location>
</feature>
<dbReference type="InterPro" id="IPR003439">
    <property type="entry name" value="ABC_transporter-like_ATP-bd"/>
</dbReference>
<dbReference type="Pfam" id="PF00005">
    <property type="entry name" value="ABC_tran"/>
    <property type="match status" value="1"/>
</dbReference>
<dbReference type="InterPro" id="IPR003593">
    <property type="entry name" value="AAA+_ATPase"/>
</dbReference>
<dbReference type="SUPFAM" id="SSF52540">
    <property type="entry name" value="P-loop containing nucleoside triphosphate hydrolases"/>
    <property type="match status" value="1"/>
</dbReference>
<dbReference type="GO" id="GO:0016887">
    <property type="term" value="F:ATP hydrolysis activity"/>
    <property type="evidence" value="ECO:0007669"/>
    <property type="project" value="InterPro"/>
</dbReference>
<dbReference type="EMBL" id="JAJJMA010056210">
    <property type="protein sequence ID" value="MCL7026399.1"/>
    <property type="molecule type" value="Genomic_DNA"/>
</dbReference>
<dbReference type="SMART" id="SM00382">
    <property type="entry name" value="AAA"/>
    <property type="match status" value="1"/>
</dbReference>
<evidence type="ECO:0000313" key="10">
    <source>
        <dbReference type="EMBL" id="MCL7026399.1"/>
    </source>
</evidence>
<dbReference type="AlphaFoldDB" id="A0AA41RYX2"/>
<dbReference type="GO" id="GO:0140359">
    <property type="term" value="F:ABC-type transporter activity"/>
    <property type="evidence" value="ECO:0007669"/>
    <property type="project" value="InterPro"/>
</dbReference>
<feature type="transmembrane region" description="Helical" evidence="8">
    <location>
        <begin position="691"/>
        <end position="712"/>
    </location>
</feature>
<dbReference type="GO" id="GO:0016020">
    <property type="term" value="C:membrane"/>
    <property type="evidence" value="ECO:0007669"/>
    <property type="project" value="UniProtKB-SubCell"/>
</dbReference>
<feature type="domain" description="ABC transporter" evidence="9">
    <location>
        <begin position="94"/>
        <end position="324"/>
    </location>
</feature>
<sequence length="718" mass="79255">MEYSDVLNASIDTNSEISPIFHDDTLNLVEHDQAPDQEQVIELGDMAKLIPKPAVLFVLSFTNLVYTVESRRKTITPSFLRESSSRVEAPPDVVDMVEAAETNSRFSSTKVLLNDISGAAREGEILAVLGASGSGKSTFIDALAGRIEKRSLKGSVMLNDEVMQDNLLFPMLTVEETLMFSAEFRLPYVLSNSKKRARVQALIDQVGLQNAANTIIGDESHRGVSGGERRRVSIGINIIHDPVILFLDEPTSGLDSSSAFALVKTLQRIAQSGSVVIMSIHQPTYRILGLLDRLTFLSRGQVVYSGTPKDLSRFLSELGHPVSENENPTEFALDLINEYEGSEAGTKCFIELYKSWQNTNYPGNSDSGNCSLSLRDAVLASISRGKLASSSASNHSSPTTSIISTSAHPFWLEFMVLTKRSIRNSSRMPEVFVARLVPVIVTCLIVASIYWRLDNSPKGAQERLGCFGFLITVAYFNSGDALPLIFQERFILCRETAYNAYRHSAYVLSSAVTEMPSLVILSLAITVTTFWAVGLAGGFQGYLFFFAAILAAYWSGSSFVAFVGAVVPHIMLGCVVILVSFGCFFLFSGLFISRDRIPVYWIWLHYLSLLKYPFEGVMQNEFDNPLKCFVRGVQMFDGTPLAGIPADMKLSFLKMLSDASGLTVNPDTCITTGVDVLRETGVTVLNKWYCLWITVAWGFFFRVLAYVSLLLGNKNKRR</sequence>
<keyword evidence="7 8" id="KW-0472">Membrane</keyword>
<organism evidence="10 11">
    <name type="scientific">Papaver nudicaule</name>
    <name type="common">Iceland poppy</name>
    <dbReference type="NCBI Taxonomy" id="74823"/>
    <lineage>
        <taxon>Eukaryota</taxon>
        <taxon>Viridiplantae</taxon>
        <taxon>Streptophyta</taxon>
        <taxon>Embryophyta</taxon>
        <taxon>Tracheophyta</taxon>
        <taxon>Spermatophyta</taxon>
        <taxon>Magnoliopsida</taxon>
        <taxon>Ranunculales</taxon>
        <taxon>Papaveraceae</taxon>
        <taxon>Papaveroideae</taxon>
        <taxon>Papaver</taxon>
    </lineage>
</organism>
<keyword evidence="3 8" id="KW-0812">Transmembrane</keyword>
<evidence type="ECO:0000256" key="5">
    <source>
        <dbReference type="ARBA" id="ARBA00022840"/>
    </source>
</evidence>
<evidence type="ECO:0000256" key="3">
    <source>
        <dbReference type="ARBA" id="ARBA00022692"/>
    </source>
</evidence>
<feature type="transmembrane region" description="Helical" evidence="8">
    <location>
        <begin position="543"/>
        <end position="564"/>
    </location>
</feature>
<evidence type="ECO:0000313" key="11">
    <source>
        <dbReference type="Proteomes" id="UP001177140"/>
    </source>
</evidence>
<dbReference type="InterPro" id="IPR013525">
    <property type="entry name" value="ABC2_TM"/>
</dbReference>
<dbReference type="InterPro" id="IPR027417">
    <property type="entry name" value="P-loop_NTPase"/>
</dbReference>
<feature type="transmembrane region" description="Helical" evidence="8">
    <location>
        <begin position="518"/>
        <end position="536"/>
    </location>
</feature>
<evidence type="ECO:0000256" key="6">
    <source>
        <dbReference type="ARBA" id="ARBA00022989"/>
    </source>
</evidence>
<feature type="transmembrane region" description="Helical" evidence="8">
    <location>
        <begin position="465"/>
        <end position="486"/>
    </location>
</feature>
<gene>
    <name evidence="10" type="ORF">MKW94_019286</name>
</gene>
<proteinExistence type="predicted"/>
<reference evidence="10" key="1">
    <citation type="submission" date="2022-03" db="EMBL/GenBank/DDBJ databases">
        <title>A functionally conserved STORR gene fusion in Papaver species that diverged 16.8 million years ago.</title>
        <authorList>
            <person name="Catania T."/>
        </authorList>
    </citation>
    <scope>NUCLEOTIDE SEQUENCE</scope>
    <source>
        <strain evidence="10">S-191538</strain>
    </source>
</reference>
<dbReference type="GO" id="GO:0005524">
    <property type="term" value="F:ATP binding"/>
    <property type="evidence" value="ECO:0007669"/>
    <property type="project" value="UniProtKB-KW"/>
</dbReference>